<reference evidence="2" key="3">
    <citation type="submission" date="2025-09" db="UniProtKB">
        <authorList>
            <consortium name="Ensembl"/>
        </authorList>
    </citation>
    <scope>IDENTIFICATION</scope>
</reference>
<evidence type="ECO:0000313" key="2">
    <source>
        <dbReference type="Ensembl" id="ENSMMDP00005005241.1"/>
    </source>
</evidence>
<keyword evidence="3" id="KW-1185">Reference proteome</keyword>
<dbReference type="Ensembl" id="ENSMMDT00005005386.1">
    <property type="protein sequence ID" value="ENSMMDP00005005241.1"/>
    <property type="gene ID" value="ENSMMDG00005002925.1"/>
</dbReference>
<reference evidence="2" key="1">
    <citation type="submission" date="2019-06" db="EMBL/GenBank/DDBJ databases">
        <authorList>
            <consortium name="Wellcome Sanger Institute Data Sharing"/>
        </authorList>
    </citation>
    <scope>NUCLEOTIDE SEQUENCE [LARGE SCALE GENOMIC DNA]</scope>
</reference>
<name>A0A667X8M6_9TELE</name>
<dbReference type="Proteomes" id="UP000472263">
    <property type="component" value="Chromosome 1"/>
</dbReference>
<reference evidence="2" key="2">
    <citation type="submission" date="2025-08" db="UniProtKB">
        <authorList>
            <consortium name="Ensembl"/>
        </authorList>
    </citation>
    <scope>IDENTIFICATION</scope>
</reference>
<dbReference type="AlphaFoldDB" id="A0A667X8M6"/>
<feature type="region of interest" description="Disordered" evidence="1">
    <location>
        <begin position="76"/>
        <end position="97"/>
    </location>
</feature>
<evidence type="ECO:0000256" key="1">
    <source>
        <dbReference type="SAM" id="MobiDB-lite"/>
    </source>
</evidence>
<proteinExistence type="predicted"/>
<protein>
    <submittedName>
        <fullName evidence="2">Uncharacterized protein</fullName>
    </submittedName>
</protein>
<evidence type="ECO:0000313" key="3">
    <source>
        <dbReference type="Proteomes" id="UP000472263"/>
    </source>
</evidence>
<organism evidence="2 3">
    <name type="scientific">Myripristis murdjan</name>
    <name type="common">pinecone soldierfish</name>
    <dbReference type="NCBI Taxonomy" id="586833"/>
    <lineage>
        <taxon>Eukaryota</taxon>
        <taxon>Metazoa</taxon>
        <taxon>Chordata</taxon>
        <taxon>Craniata</taxon>
        <taxon>Vertebrata</taxon>
        <taxon>Euteleostomi</taxon>
        <taxon>Actinopterygii</taxon>
        <taxon>Neopterygii</taxon>
        <taxon>Teleostei</taxon>
        <taxon>Neoteleostei</taxon>
        <taxon>Acanthomorphata</taxon>
        <taxon>Holocentriformes</taxon>
        <taxon>Holocentridae</taxon>
        <taxon>Myripristis</taxon>
    </lineage>
</organism>
<dbReference type="InParanoid" id="A0A667X8M6"/>
<accession>A0A667X8M6</accession>
<sequence>MGHVHSETKPTMRICSHGTLGWRKKKSMKDEEEKVERGEGVWKKEKGIHKLTSLGSREINASSFSGPLQLCNTQDRGKVKKNSELPQAPALLWQPTH</sequence>